<reference evidence="7" key="1">
    <citation type="submission" date="2016-05" db="EMBL/GenBank/DDBJ databases">
        <title>Comparative genomics of biotechnologically important yeasts.</title>
        <authorList>
            <consortium name="DOE Joint Genome Institute"/>
            <person name="Riley R."/>
            <person name="Haridas S."/>
            <person name="Wolfe K.H."/>
            <person name="Lopes M.R."/>
            <person name="Hittinger C.T."/>
            <person name="Goker M."/>
            <person name="Salamov A."/>
            <person name="Wisecaver J."/>
            <person name="Long T.M."/>
            <person name="Aerts A.L."/>
            <person name="Barry K."/>
            <person name="Choi C."/>
            <person name="Clum A."/>
            <person name="Coughlan A.Y."/>
            <person name="Deshpande S."/>
            <person name="Douglass A.P."/>
            <person name="Hanson S.J."/>
            <person name="Klenk H.-P."/>
            <person name="Labutti K."/>
            <person name="Lapidus A."/>
            <person name="Lindquist E."/>
            <person name="Lipzen A."/>
            <person name="Meier-Kolthoff J.P."/>
            <person name="Ohm R.A."/>
            <person name="Otillar R.P."/>
            <person name="Pangilinan J."/>
            <person name="Peng Y."/>
            <person name="Rokas A."/>
            <person name="Rosa C.A."/>
            <person name="Scheuner C."/>
            <person name="Sibirny A.A."/>
            <person name="Slot J.C."/>
            <person name="Stielow J.B."/>
            <person name="Sun H."/>
            <person name="Kurtzman C.P."/>
            <person name="Blackwell M."/>
            <person name="Grigoriev I.V."/>
            <person name="Jeffries T.W."/>
        </authorList>
    </citation>
    <scope>NUCLEOTIDE SEQUENCE [LARGE SCALE GENOMIC DNA]</scope>
    <source>
        <strain evidence="7">NRRL Y-12698</strain>
    </source>
</reference>
<dbReference type="PANTHER" id="PTHR23507">
    <property type="entry name" value="ZGC:174356"/>
    <property type="match status" value="1"/>
</dbReference>
<protein>
    <recommendedName>
        <fullName evidence="8">Major facilitator superfamily (MFS) profile domain-containing protein</fullName>
    </recommendedName>
</protein>
<organism evidence="6 7">
    <name type="scientific">Babjeviella inositovora NRRL Y-12698</name>
    <dbReference type="NCBI Taxonomy" id="984486"/>
    <lineage>
        <taxon>Eukaryota</taxon>
        <taxon>Fungi</taxon>
        <taxon>Dikarya</taxon>
        <taxon>Ascomycota</taxon>
        <taxon>Saccharomycotina</taxon>
        <taxon>Pichiomycetes</taxon>
        <taxon>Serinales incertae sedis</taxon>
        <taxon>Babjeviella</taxon>
    </lineage>
</organism>
<feature type="transmembrane region" description="Helical" evidence="5">
    <location>
        <begin position="515"/>
        <end position="537"/>
    </location>
</feature>
<dbReference type="InterPro" id="IPR036259">
    <property type="entry name" value="MFS_trans_sf"/>
</dbReference>
<feature type="transmembrane region" description="Helical" evidence="5">
    <location>
        <begin position="164"/>
        <end position="183"/>
    </location>
</feature>
<feature type="transmembrane region" description="Helical" evidence="5">
    <location>
        <begin position="133"/>
        <end position="152"/>
    </location>
</feature>
<keyword evidence="7" id="KW-1185">Reference proteome</keyword>
<evidence type="ECO:0000313" key="6">
    <source>
        <dbReference type="EMBL" id="ODQ77535.1"/>
    </source>
</evidence>
<dbReference type="RefSeq" id="XP_018982863.1">
    <property type="nucleotide sequence ID" value="XM_019129968.1"/>
</dbReference>
<dbReference type="GO" id="GO:0022857">
    <property type="term" value="F:transmembrane transporter activity"/>
    <property type="evidence" value="ECO:0007669"/>
    <property type="project" value="InterPro"/>
</dbReference>
<dbReference type="OrthoDB" id="3026777at2759"/>
<feature type="transmembrane region" description="Helical" evidence="5">
    <location>
        <begin position="265"/>
        <end position="287"/>
    </location>
</feature>
<sequence length="605" mass="66776">MTVQRDPLPRCDEETRDELLESAAVEGFGVLFEGPSKHTASEAIVDDDEEENMRWLREARLEHLKLLWHKRPSIGMIVAIMFTLALAVGIGMSAKLVLMLRLACSSIDKVRGDSALVAEKCTNADAQEMISTLQLYCLFIGGSASILVSGKIGEYSDKFGRKPALLFFLCLLVMLTLLTAYLLDPRFQSELHFKLFVLVDLLGKLGGGAFAFLALACLYVTDVVDTEVRTKLLGIVLAAMFLGISIGPIFGSFILNDVLGREDDIILTCYTECMLLAIVTVVVLLVVPESRPLKARQKSRTLSMQAKLHRKRSSISVRSGIETCSPVTHKLLSGVNWHEVLYQLNVFLPLKVFWVPANVSGRLSVPWTKRYEARITVCLLLGVELLLLVSAFSIAPVVSMYGIFQFQWTSTELNAFILISSGARTLSLVLVAPLFINFLKTRVFDIHPEVLDKVDLTVVGAAILFEIGGGSMMTFAAVTKVFLLSSVFMAIGAMASPALQSSIVKYGPKHKTGEVFGALAVFRNMISLVGPASFLYVYRRTVANNPHFVFYLMLLFYVASGVLFVVLAWHVFTGNLSNPNDEDTERTALLSRRSSVSFSERIEQA</sequence>
<evidence type="ECO:0008006" key="8">
    <source>
        <dbReference type="Google" id="ProtNLM"/>
    </source>
</evidence>
<name>A0A1E3QIL5_9ASCO</name>
<dbReference type="PANTHER" id="PTHR23507:SF1">
    <property type="entry name" value="FI18259P1-RELATED"/>
    <property type="match status" value="1"/>
</dbReference>
<keyword evidence="2 5" id="KW-0812">Transmembrane</keyword>
<evidence type="ECO:0000256" key="4">
    <source>
        <dbReference type="ARBA" id="ARBA00023136"/>
    </source>
</evidence>
<dbReference type="Proteomes" id="UP000094336">
    <property type="component" value="Unassembled WGS sequence"/>
</dbReference>
<dbReference type="Pfam" id="PF07690">
    <property type="entry name" value="MFS_1"/>
    <property type="match status" value="1"/>
</dbReference>
<feature type="transmembrane region" description="Helical" evidence="5">
    <location>
        <begin position="74"/>
        <end position="92"/>
    </location>
</feature>
<dbReference type="Gene3D" id="1.20.1250.20">
    <property type="entry name" value="MFS general substrate transporter like domains"/>
    <property type="match status" value="1"/>
</dbReference>
<dbReference type="InterPro" id="IPR011701">
    <property type="entry name" value="MFS"/>
</dbReference>
<dbReference type="AlphaFoldDB" id="A0A1E3QIL5"/>
<accession>A0A1E3QIL5</accession>
<evidence type="ECO:0000256" key="2">
    <source>
        <dbReference type="ARBA" id="ARBA00022692"/>
    </source>
</evidence>
<evidence type="ECO:0000256" key="1">
    <source>
        <dbReference type="ARBA" id="ARBA00004141"/>
    </source>
</evidence>
<evidence type="ECO:0000256" key="5">
    <source>
        <dbReference type="SAM" id="Phobius"/>
    </source>
</evidence>
<dbReference type="SUPFAM" id="SSF103473">
    <property type="entry name" value="MFS general substrate transporter"/>
    <property type="match status" value="1"/>
</dbReference>
<proteinExistence type="predicted"/>
<gene>
    <name evidence="6" type="ORF">BABINDRAFT_163533</name>
</gene>
<keyword evidence="3 5" id="KW-1133">Transmembrane helix</keyword>
<evidence type="ECO:0000313" key="7">
    <source>
        <dbReference type="Proteomes" id="UP000094336"/>
    </source>
</evidence>
<dbReference type="STRING" id="984486.A0A1E3QIL5"/>
<feature type="transmembrane region" description="Helical" evidence="5">
    <location>
        <begin position="549"/>
        <end position="572"/>
    </location>
</feature>
<dbReference type="EMBL" id="KV454440">
    <property type="protein sequence ID" value="ODQ77535.1"/>
    <property type="molecule type" value="Genomic_DNA"/>
</dbReference>
<feature type="transmembrane region" description="Helical" evidence="5">
    <location>
        <begin position="377"/>
        <end position="404"/>
    </location>
</feature>
<evidence type="ECO:0000256" key="3">
    <source>
        <dbReference type="ARBA" id="ARBA00022989"/>
    </source>
</evidence>
<comment type="subcellular location">
    <subcellularLocation>
        <location evidence="1">Membrane</location>
        <topology evidence="1">Multi-pass membrane protein</topology>
    </subcellularLocation>
</comment>
<feature type="transmembrane region" description="Helical" evidence="5">
    <location>
        <begin position="232"/>
        <end position="253"/>
    </location>
</feature>
<dbReference type="GeneID" id="30147821"/>
<feature type="transmembrane region" description="Helical" evidence="5">
    <location>
        <begin position="416"/>
        <end position="439"/>
    </location>
</feature>
<feature type="transmembrane region" description="Helical" evidence="5">
    <location>
        <begin position="195"/>
        <end position="220"/>
    </location>
</feature>
<keyword evidence="4 5" id="KW-0472">Membrane</keyword>
<dbReference type="GO" id="GO:0016020">
    <property type="term" value="C:membrane"/>
    <property type="evidence" value="ECO:0007669"/>
    <property type="project" value="UniProtKB-SubCell"/>
</dbReference>
<feature type="transmembrane region" description="Helical" evidence="5">
    <location>
        <begin position="481"/>
        <end position="503"/>
    </location>
</feature>